<dbReference type="Pfam" id="PF00179">
    <property type="entry name" value="UQ_con"/>
    <property type="match status" value="1"/>
</dbReference>
<dbReference type="EMBL" id="CAJJDO010000099">
    <property type="protein sequence ID" value="CAD8191438.1"/>
    <property type="molecule type" value="Genomic_DNA"/>
</dbReference>
<comment type="caution">
    <text evidence="2">The sequence shown here is derived from an EMBL/GenBank/DDBJ whole genome shotgun (WGS) entry which is preliminary data.</text>
</comment>
<dbReference type="InterPro" id="IPR050113">
    <property type="entry name" value="Ub_conjugating_enzyme"/>
</dbReference>
<feature type="domain" description="UBC core" evidence="1">
    <location>
        <begin position="61"/>
        <end position="217"/>
    </location>
</feature>
<dbReference type="AlphaFoldDB" id="A0A8S1WN51"/>
<dbReference type="PANTHER" id="PTHR24067">
    <property type="entry name" value="UBIQUITIN-CONJUGATING ENZYME E2"/>
    <property type="match status" value="1"/>
</dbReference>
<organism evidence="2 3">
    <name type="scientific">Paramecium pentaurelia</name>
    <dbReference type="NCBI Taxonomy" id="43138"/>
    <lineage>
        <taxon>Eukaryota</taxon>
        <taxon>Sar</taxon>
        <taxon>Alveolata</taxon>
        <taxon>Ciliophora</taxon>
        <taxon>Intramacronucleata</taxon>
        <taxon>Oligohymenophorea</taxon>
        <taxon>Peniculida</taxon>
        <taxon>Parameciidae</taxon>
        <taxon>Paramecium</taxon>
    </lineage>
</organism>
<accession>A0A8S1WN51</accession>
<evidence type="ECO:0000313" key="3">
    <source>
        <dbReference type="Proteomes" id="UP000689195"/>
    </source>
</evidence>
<dbReference type="SMART" id="SM00212">
    <property type="entry name" value="UBCc"/>
    <property type="match status" value="1"/>
</dbReference>
<proteinExistence type="predicted"/>
<sequence length="232" mass="27542">MQQSKEEHYLALLKTFMESQSDLITNIKELIKEKDVDLEGFKKQILNLLQLDFQGQKLLYTAQMRITNELKEFNSKKLPHIKVYKLKYDDCLLNHILIIIMKGKNGTPYQDGNYSFILKFPENFPFAAPSFKSLIPIKHPHIYPNQRLCTPTINEYYEIQQYSLLELLQSWYEILHREPNMLSLANSEAAEHYDDEFIKLQAQFLSNDNPILKLFKIYDQEEDEVEDYVMSF</sequence>
<dbReference type="Proteomes" id="UP000689195">
    <property type="component" value="Unassembled WGS sequence"/>
</dbReference>
<dbReference type="CDD" id="cd00195">
    <property type="entry name" value="UBCc_UEV"/>
    <property type="match status" value="1"/>
</dbReference>
<gene>
    <name evidence="2" type="ORF">PPENT_87.1.T0990026</name>
</gene>
<evidence type="ECO:0000259" key="1">
    <source>
        <dbReference type="PROSITE" id="PS50127"/>
    </source>
</evidence>
<dbReference type="InterPro" id="IPR000608">
    <property type="entry name" value="UBC"/>
</dbReference>
<dbReference type="PROSITE" id="PS50127">
    <property type="entry name" value="UBC_2"/>
    <property type="match status" value="1"/>
</dbReference>
<name>A0A8S1WN51_9CILI</name>
<evidence type="ECO:0000313" key="2">
    <source>
        <dbReference type="EMBL" id="CAD8191438.1"/>
    </source>
</evidence>
<dbReference type="OrthoDB" id="305516at2759"/>
<reference evidence="2" key="1">
    <citation type="submission" date="2021-01" db="EMBL/GenBank/DDBJ databases">
        <authorList>
            <consortium name="Genoscope - CEA"/>
            <person name="William W."/>
        </authorList>
    </citation>
    <scope>NUCLEOTIDE SEQUENCE</scope>
</reference>
<protein>
    <recommendedName>
        <fullName evidence="1">UBC core domain-containing protein</fullName>
    </recommendedName>
</protein>
<keyword evidence="3" id="KW-1185">Reference proteome</keyword>